<dbReference type="GO" id="GO:0030162">
    <property type="term" value="P:regulation of proteolysis"/>
    <property type="evidence" value="ECO:0007669"/>
    <property type="project" value="TreeGrafter"/>
</dbReference>
<evidence type="ECO:0000313" key="1">
    <source>
        <dbReference type="EMBL" id="CRG86554.1"/>
    </source>
</evidence>
<name>A0A0U1LT38_TALIS</name>
<evidence type="ECO:0000313" key="2">
    <source>
        <dbReference type="Proteomes" id="UP000054383"/>
    </source>
</evidence>
<gene>
    <name evidence="1" type="ORF">PISL3812_03563</name>
</gene>
<dbReference type="Pfam" id="PF01161">
    <property type="entry name" value="PBP"/>
    <property type="match status" value="1"/>
</dbReference>
<dbReference type="OrthoDB" id="2506647at2759"/>
<dbReference type="CDD" id="cd00866">
    <property type="entry name" value="PEBP_euk"/>
    <property type="match status" value="1"/>
</dbReference>
<dbReference type="GO" id="GO:0005543">
    <property type="term" value="F:phospholipid binding"/>
    <property type="evidence" value="ECO:0007669"/>
    <property type="project" value="TreeGrafter"/>
</dbReference>
<organism evidence="1 2">
    <name type="scientific">Talaromyces islandicus</name>
    <name type="common">Penicillium islandicum</name>
    <dbReference type="NCBI Taxonomy" id="28573"/>
    <lineage>
        <taxon>Eukaryota</taxon>
        <taxon>Fungi</taxon>
        <taxon>Dikarya</taxon>
        <taxon>Ascomycota</taxon>
        <taxon>Pezizomycotina</taxon>
        <taxon>Eurotiomycetes</taxon>
        <taxon>Eurotiomycetidae</taxon>
        <taxon>Eurotiales</taxon>
        <taxon>Trichocomaceae</taxon>
        <taxon>Talaromyces</taxon>
        <taxon>Talaromyces sect. Islandici</taxon>
    </lineage>
</organism>
<dbReference type="OMA" id="LHWIQSD"/>
<proteinExistence type="predicted"/>
<dbReference type="Gene3D" id="3.90.280.10">
    <property type="entry name" value="PEBP-like"/>
    <property type="match status" value="1"/>
</dbReference>
<keyword evidence="2" id="KW-1185">Reference proteome</keyword>
<dbReference type="SUPFAM" id="SSF49777">
    <property type="entry name" value="PEBP-like"/>
    <property type="match status" value="1"/>
</dbReference>
<dbReference type="Proteomes" id="UP000054383">
    <property type="component" value="Unassembled WGS sequence"/>
</dbReference>
<dbReference type="GO" id="GO:0046578">
    <property type="term" value="P:regulation of Ras protein signal transduction"/>
    <property type="evidence" value="ECO:0007669"/>
    <property type="project" value="TreeGrafter"/>
</dbReference>
<reference evidence="1 2" key="1">
    <citation type="submission" date="2015-04" db="EMBL/GenBank/DDBJ databases">
        <authorList>
            <person name="Syromyatnikov M.Y."/>
            <person name="Popov V.N."/>
        </authorList>
    </citation>
    <scope>NUCLEOTIDE SEQUENCE [LARGE SCALE GENOMIC DNA]</scope>
    <source>
        <strain evidence="1">WF-38-12</strain>
    </source>
</reference>
<dbReference type="AlphaFoldDB" id="A0A0U1LT38"/>
<dbReference type="STRING" id="28573.A0A0U1LT38"/>
<dbReference type="InterPro" id="IPR035810">
    <property type="entry name" value="PEBP_euk"/>
</dbReference>
<protein>
    <submittedName>
        <fullName evidence="1">Uncharacterized protein</fullName>
    </submittedName>
</protein>
<dbReference type="GO" id="GO:0030414">
    <property type="term" value="F:peptidase inhibitor activity"/>
    <property type="evidence" value="ECO:0007669"/>
    <property type="project" value="TreeGrafter"/>
</dbReference>
<dbReference type="EMBL" id="CVMT01000002">
    <property type="protein sequence ID" value="CRG86554.1"/>
    <property type="molecule type" value="Genomic_DNA"/>
</dbReference>
<sequence>MPSYKNIDQYLAEIKGDSSKVLGLSIGPHQNVSPGTKIPKADAQAPPTLTLPASLTSSEQTYILIAIDIDAPFPSWRGLGPILHWVQPGYKHDAASGKLTTSEPFIANYIGPAPPPPSSPHRYCFFLYEQPASLAVKDLAPKDGKKVGNVARMWFDLEKYESQLGLKGGSIVAGNFFVSN</sequence>
<dbReference type="InterPro" id="IPR008914">
    <property type="entry name" value="PEBP"/>
</dbReference>
<accession>A0A0U1LT38</accession>
<dbReference type="PANTHER" id="PTHR11362">
    <property type="entry name" value="PHOSPHATIDYLETHANOLAMINE-BINDING PROTEIN"/>
    <property type="match status" value="1"/>
</dbReference>
<dbReference type="PANTHER" id="PTHR11362:SF78">
    <property type="entry name" value="PROTEASE INHIBITOR"/>
    <property type="match status" value="1"/>
</dbReference>
<dbReference type="InterPro" id="IPR036610">
    <property type="entry name" value="PEBP-like_sf"/>
</dbReference>